<evidence type="ECO:0000256" key="1">
    <source>
        <dbReference type="SAM" id="MobiDB-lite"/>
    </source>
</evidence>
<dbReference type="AlphaFoldDB" id="A0AAE9WC99"/>
<dbReference type="PANTHER" id="PTHR47219:SF20">
    <property type="entry name" value="TBC1 DOMAIN FAMILY MEMBER 2B"/>
    <property type="match status" value="1"/>
</dbReference>
<dbReference type="Pfam" id="PF00566">
    <property type="entry name" value="RabGAP-TBC"/>
    <property type="match status" value="1"/>
</dbReference>
<dbReference type="PROSITE" id="PS50086">
    <property type="entry name" value="TBC_RABGAP"/>
    <property type="match status" value="1"/>
</dbReference>
<dbReference type="InterPro" id="IPR000195">
    <property type="entry name" value="Rab-GAP-TBC_dom"/>
</dbReference>
<keyword evidence="4" id="KW-1185">Reference proteome</keyword>
<name>A0AAE9WC99_9SCHI</name>
<dbReference type="SUPFAM" id="SSF47923">
    <property type="entry name" value="Ypt/Rab-GAP domain of gyp1p"/>
    <property type="match status" value="2"/>
</dbReference>
<feature type="region of interest" description="Disordered" evidence="1">
    <location>
        <begin position="235"/>
        <end position="301"/>
    </location>
</feature>
<dbReference type="GO" id="GO:0005096">
    <property type="term" value="F:GTPase activator activity"/>
    <property type="evidence" value="ECO:0007669"/>
    <property type="project" value="TreeGrafter"/>
</dbReference>
<feature type="compositionally biased region" description="Pro residues" evidence="1">
    <location>
        <begin position="57"/>
        <end position="66"/>
    </location>
</feature>
<proteinExistence type="predicted"/>
<feature type="compositionally biased region" description="Low complexity" evidence="1">
    <location>
        <begin position="236"/>
        <end position="266"/>
    </location>
</feature>
<dbReference type="GeneID" id="80875146"/>
<feature type="domain" description="Rab-GAP TBC" evidence="2">
    <location>
        <begin position="506"/>
        <end position="695"/>
    </location>
</feature>
<dbReference type="KEGG" id="som:SOMG_01664"/>
<feature type="region of interest" description="Disordered" evidence="1">
    <location>
        <begin position="400"/>
        <end position="419"/>
    </location>
</feature>
<feature type="compositionally biased region" description="Low complexity" evidence="1">
    <location>
        <begin position="273"/>
        <end position="286"/>
    </location>
</feature>
<evidence type="ECO:0000259" key="2">
    <source>
        <dbReference type="PROSITE" id="PS50086"/>
    </source>
</evidence>
<feature type="compositionally biased region" description="Low complexity" evidence="1">
    <location>
        <begin position="24"/>
        <end position="56"/>
    </location>
</feature>
<dbReference type="RefSeq" id="XP_056037197.1">
    <property type="nucleotide sequence ID" value="XM_056180457.1"/>
</dbReference>
<dbReference type="FunFam" id="1.10.8.270:FF:000026">
    <property type="entry name" value="TBC (Tre-2/Bub2/Cdc16) domain family"/>
    <property type="match status" value="1"/>
</dbReference>
<accession>A0AAE9WC99</accession>
<feature type="compositionally biased region" description="Low complexity" evidence="1">
    <location>
        <begin position="177"/>
        <end position="188"/>
    </location>
</feature>
<feature type="compositionally biased region" description="Low complexity" evidence="1">
    <location>
        <begin position="333"/>
        <end position="342"/>
    </location>
</feature>
<feature type="compositionally biased region" description="Low complexity" evidence="1">
    <location>
        <begin position="67"/>
        <end position="85"/>
    </location>
</feature>
<reference evidence="3 4" key="1">
    <citation type="journal article" date="2023" name="G3 (Bethesda)">
        <title>A high-quality reference genome for the fission yeast Schizosaccharomyces osmophilus.</title>
        <authorList>
            <person name="Jia G.S."/>
            <person name="Zhang W.C."/>
            <person name="Liang Y."/>
            <person name="Liu X.H."/>
            <person name="Rhind N."/>
            <person name="Pidoux A."/>
            <person name="Brysch-Herzberg M."/>
            <person name="Du L.L."/>
        </authorList>
    </citation>
    <scope>NUCLEOTIDE SEQUENCE [LARGE SCALE GENOMIC DNA]</scope>
    <source>
        <strain evidence="3 4">CBS 15793</strain>
    </source>
</reference>
<dbReference type="PANTHER" id="PTHR47219">
    <property type="entry name" value="RAB GTPASE-ACTIVATING PROTEIN 1-LIKE"/>
    <property type="match status" value="1"/>
</dbReference>
<gene>
    <name evidence="3" type="ORF">SOMG_01664</name>
</gene>
<dbReference type="EMBL" id="CP115611">
    <property type="protein sequence ID" value="WBW72954.1"/>
    <property type="molecule type" value="Genomic_DNA"/>
</dbReference>
<sequence length="768" mass="84429">MTHDPHHSSPLPPPPPPPKHKTKSNPTTTRPSSSSSSSFSRMTSFPIFPFFPISHSSPPPPPPPRRPSLSSTHSSSSSSSYSSAPLFDHQSPEFLHSIPGSLHLASDASIKRLIDRFGALSLLRQLAKDVAERDAFISNVKFHYESREAVFRDLLRQHGLDPVVANTKLAKQRSVLPPSSSSSSHPSTAPAPAPAPAPTTSVPLLSSHLDEPPTPLFVDKPFLKSKISSAINEPFLPSSSSSSSSASSPPLSPTLPTTSSPPISLPNITANNSSHHIPFHKSSPSPSSFPSPKPSHTLVASPTLSSACPSMARLNLDDPSCSFSHSAIEVSDSLSPLADPPSSMQPSSAANLTFPGSVELDNLIPKQDLPPTLRNDWTPHTIAKSNQTFDQFGFVSNLPNSSSTSSSDPSSKTFKPLRSLPSSHAASSLALNLDSTSSPSKTSYLSNDSQDAAQMKRWDDYVQKYSIKYGKFDENSNELLGKCSLGKTKRGSKKRFERFRRLVKQGVPVPYRPKVWLECSGARQLHVPGYYDELLAKSDTSDPSNRIQIDQDIKRTLVGNVFFGGNGPGVPKLRRVLLAYSLHNPEVGYCQGMNVIVAFFLLIYASEEDVFYLVMSLIENYLPKDYFTADLLGSRADQIVFKEYVSLLLPQISSHLKKLKVDLEAVTFHWFLSLYTDTVGTKLGFRILDLFFCDGYPCLFRVAVDIIYTLKDKILACNTPFAVYSLLCDLRSYPFDLDAFLNNAAEKWKYQIHEKDLQRRHTRAMSLL</sequence>
<dbReference type="InterPro" id="IPR035969">
    <property type="entry name" value="Rab-GAP_TBC_sf"/>
</dbReference>
<organism evidence="3 4">
    <name type="scientific">Schizosaccharomyces osmophilus</name>
    <dbReference type="NCBI Taxonomy" id="2545709"/>
    <lineage>
        <taxon>Eukaryota</taxon>
        <taxon>Fungi</taxon>
        <taxon>Dikarya</taxon>
        <taxon>Ascomycota</taxon>
        <taxon>Taphrinomycotina</taxon>
        <taxon>Schizosaccharomycetes</taxon>
        <taxon>Schizosaccharomycetales</taxon>
        <taxon>Schizosaccharomycetaceae</taxon>
        <taxon>Schizosaccharomyces</taxon>
    </lineage>
</organism>
<dbReference type="SMART" id="SM00164">
    <property type="entry name" value="TBC"/>
    <property type="match status" value="1"/>
</dbReference>
<evidence type="ECO:0000313" key="3">
    <source>
        <dbReference type="EMBL" id="WBW72954.1"/>
    </source>
</evidence>
<dbReference type="InterPro" id="IPR050302">
    <property type="entry name" value="Rab_GAP_TBC_domain"/>
</dbReference>
<dbReference type="GO" id="GO:0031267">
    <property type="term" value="F:small GTPase binding"/>
    <property type="evidence" value="ECO:0007669"/>
    <property type="project" value="TreeGrafter"/>
</dbReference>
<evidence type="ECO:0000313" key="4">
    <source>
        <dbReference type="Proteomes" id="UP001212411"/>
    </source>
</evidence>
<dbReference type="Proteomes" id="UP001212411">
    <property type="component" value="Chromosome 1"/>
</dbReference>
<feature type="region of interest" description="Disordered" evidence="1">
    <location>
        <begin position="171"/>
        <end position="208"/>
    </location>
</feature>
<dbReference type="Gene3D" id="1.10.472.80">
    <property type="entry name" value="Ypt/Rab-GAP domain of gyp1p, domain 3"/>
    <property type="match status" value="1"/>
</dbReference>
<feature type="region of interest" description="Disordered" evidence="1">
    <location>
        <begin position="1"/>
        <end position="85"/>
    </location>
</feature>
<feature type="region of interest" description="Disordered" evidence="1">
    <location>
        <begin position="333"/>
        <end position="353"/>
    </location>
</feature>
<dbReference type="Gene3D" id="1.10.8.270">
    <property type="entry name" value="putative rabgap domain of human tbc1 domain family member 14 like domains"/>
    <property type="match status" value="1"/>
</dbReference>
<protein>
    <submittedName>
        <fullName evidence="3">Rab GAP</fullName>
    </submittedName>
</protein>